<dbReference type="PANTHER" id="PTHR23315">
    <property type="entry name" value="U BOX DOMAIN-CONTAINING"/>
    <property type="match status" value="1"/>
</dbReference>
<dbReference type="InterPro" id="IPR045210">
    <property type="entry name" value="RING-Ubox_PUB"/>
</dbReference>
<dbReference type="GO" id="GO:0061630">
    <property type="term" value="F:ubiquitin protein ligase activity"/>
    <property type="evidence" value="ECO:0007669"/>
    <property type="project" value="UniProtKB-EC"/>
</dbReference>
<evidence type="ECO:0000256" key="4">
    <source>
        <dbReference type="ARBA" id="ARBA00022679"/>
    </source>
</evidence>
<dbReference type="PROSITE" id="PS51698">
    <property type="entry name" value="U_BOX"/>
    <property type="match status" value="1"/>
</dbReference>
<dbReference type="Pfam" id="PF25368">
    <property type="entry name" value="PUB10_N"/>
    <property type="match status" value="1"/>
</dbReference>
<dbReference type="SUPFAM" id="SSF48371">
    <property type="entry name" value="ARM repeat"/>
    <property type="match status" value="1"/>
</dbReference>
<accession>A0A6I9RRT6</accession>
<dbReference type="Gene3D" id="1.25.10.10">
    <property type="entry name" value="Leucine-rich Repeat Variant"/>
    <property type="match status" value="2"/>
</dbReference>
<dbReference type="InterPro" id="IPR016024">
    <property type="entry name" value="ARM-type_fold"/>
</dbReference>
<dbReference type="OrthoDB" id="629492at2759"/>
<comment type="pathway">
    <text evidence="2">Protein modification; protein ubiquitination.</text>
</comment>
<evidence type="ECO:0000259" key="9">
    <source>
        <dbReference type="PROSITE" id="PS51698"/>
    </source>
</evidence>
<feature type="repeat" description="ARM" evidence="7">
    <location>
        <begin position="409"/>
        <end position="451"/>
    </location>
</feature>
<gene>
    <name evidence="11" type="primary">LOC105052277</name>
</gene>
<sequence>MAISSSPLPRPSSPPPLPDPCDPDLVRSLLRLSREISRFEPPKSLQNRNFSSIARKSKLLALFFEELLRDSTPDLPRYASLCLKEILLVLQRFKALLGDCSTRSRMRLLLQADTVANEFHELTLELSILLDILPLAELDVGEDVRDLVDMVRRQCRRSTAAVDPAEATLRGEIFDIIREIEREIVPDRSKLEAVFEKLGLDDSRSCRNEIESLEREIGDRVAEKWTAAMIALVGLVRYAKCVLYGASTPKAESAGKFSFSATDLAVPADFRCPISLELMRDPVVVASGQTYDRESISRWIASGHATCPNTGQALTHTNLIPNKALKNLIFQWCREQHVPFVGVDPGNGGRATAVSANKAALEAARMTASFLVQKLAASSSTEAANRVVHELRQLAKSGSDNRAFVAEAGAIPLLLPLLRSDDPGLQVNAVTALLNLSILEANKRRIMRADGGVDGIVDVMASGATWRAKENAAATILSLSSIHVYRRRLGRNRCVIDRLVNLVKVGPTSTKKDALAAILSLAGDRENNARLVEGGVVEMALGAAEVAEEAVAVLAAVAKRGGAEAVGKAEGSTAKLVQVLRRGSDWARESAAAALVLVCRRAGVSAVAELAATPGIEWVIWELMGSGTERAKRKAAALCRICRRWTAAVETDRTAAFSAVTITASTTAVAQA</sequence>
<evidence type="ECO:0000313" key="11">
    <source>
        <dbReference type="RefSeq" id="XP_010931344.1"/>
    </source>
</evidence>
<evidence type="ECO:0000256" key="2">
    <source>
        <dbReference type="ARBA" id="ARBA00004906"/>
    </source>
</evidence>
<proteinExistence type="predicted"/>
<dbReference type="KEGG" id="egu:105052277"/>
<dbReference type="InterPro" id="IPR057623">
    <property type="entry name" value="PUB12-19-like_N"/>
</dbReference>
<keyword evidence="5" id="KW-0677">Repeat</keyword>
<dbReference type="InterPro" id="IPR000225">
    <property type="entry name" value="Armadillo"/>
</dbReference>
<dbReference type="Proteomes" id="UP000504607">
    <property type="component" value="Chromosome 10"/>
</dbReference>
<evidence type="ECO:0000256" key="7">
    <source>
        <dbReference type="PROSITE-ProRule" id="PRU00259"/>
    </source>
</evidence>
<keyword evidence="6" id="KW-0833">Ubl conjugation pathway</keyword>
<dbReference type="InterPro" id="IPR011989">
    <property type="entry name" value="ARM-like"/>
</dbReference>
<keyword evidence="4" id="KW-0808">Transferase</keyword>
<comment type="catalytic activity">
    <reaction evidence="1">
        <text>S-ubiquitinyl-[E2 ubiquitin-conjugating enzyme]-L-cysteine + [acceptor protein]-L-lysine = [E2 ubiquitin-conjugating enzyme]-L-cysteine + N(6)-ubiquitinyl-[acceptor protein]-L-lysine.</text>
        <dbReference type="EC" id="2.3.2.27"/>
    </reaction>
</comment>
<dbReference type="InterPro" id="IPR013083">
    <property type="entry name" value="Znf_RING/FYVE/PHD"/>
</dbReference>
<dbReference type="Gene3D" id="3.30.40.10">
    <property type="entry name" value="Zinc/RING finger domain, C3HC4 (zinc finger)"/>
    <property type="match status" value="1"/>
</dbReference>
<dbReference type="InterPro" id="IPR058678">
    <property type="entry name" value="ARM_PUB"/>
</dbReference>
<feature type="compositionally biased region" description="Pro residues" evidence="8">
    <location>
        <begin position="8"/>
        <end position="20"/>
    </location>
</feature>
<dbReference type="Pfam" id="PF25598">
    <property type="entry name" value="ARM_PUB"/>
    <property type="match status" value="1"/>
</dbReference>
<dbReference type="GeneID" id="105052277"/>
<feature type="region of interest" description="Disordered" evidence="8">
    <location>
        <begin position="1"/>
        <end position="21"/>
    </location>
</feature>
<evidence type="ECO:0000256" key="5">
    <source>
        <dbReference type="ARBA" id="ARBA00022737"/>
    </source>
</evidence>
<evidence type="ECO:0000256" key="1">
    <source>
        <dbReference type="ARBA" id="ARBA00000900"/>
    </source>
</evidence>
<reference evidence="11" key="1">
    <citation type="submission" date="2025-08" db="UniProtKB">
        <authorList>
            <consortium name="RefSeq"/>
        </authorList>
    </citation>
    <scope>IDENTIFICATION</scope>
</reference>
<dbReference type="PANTHER" id="PTHR23315:SF63">
    <property type="entry name" value="U-BOX DOMAIN-CONTAINING PROTEIN 16"/>
    <property type="match status" value="1"/>
</dbReference>
<evidence type="ECO:0000313" key="10">
    <source>
        <dbReference type="Proteomes" id="UP000504607"/>
    </source>
</evidence>
<evidence type="ECO:0000256" key="8">
    <source>
        <dbReference type="SAM" id="MobiDB-lite"/>
    </source>
</evidence>
<dbReference type="InterPro" id="IPR003613">
    <property type="entry name" value="Ubox_domain"/>
</dbReference>
<dbReference type="Pfam" id="PF04564">
    <property type="entry name" value="U-box"/>
    <property type="match status" value="1"/>
</dbReference>
<dbReference type="GO" id="GO:0016567">
    <property type="term" value="P:protein ubiquitination"/>
    <property type="evidence" value="ECO:0007669"/>
    <property type="project" value="UniProtKB-UniPathway"/>
</dbReference>
<keyword evidence="10" id="KW-1185">Reference proteome</keyword>
<dbReference type="EC" id="2.3.2.27" evidence="3"/>
<dbReference type="AlphaFoldDB" id="A0A6I9RRT6"/>
<feature type="domain" description="U-box" evidence="9">
    <location>
        <begin position="265"/>
        <end position="339"/>
    </location>
</feature>
<organism evidence="10 11">
    <name type="scientific">Elaeis guineensis var. tenera</name>
    <name type="common">Oil palm</name>
    <dbReference type="NCBI Taxonomy" id="51953"/>
    <lineage>
        <taxon>Eukaryota</taxon>
        <taxon>Viridiplantae</taxon>
        <taxon>Streptophyta</taxon>
        <taxon>Embryophyta</taxon>
        <taxon>Tracheophyta</taxon>
        <taxon>Spermatophyta</taxon>
        <taxon>Magnoliopsida</taxon>
        <taxon>Liliopsida</taxon>
        <taxon>Arecaceae</taxon>
        <taxon>Arecoideae</taxon>
        <taxon>Cocoseae</taxon>
        <taxon>Elaeidinae</taxon>
        <taxon>Elaeis</taxon>
    </lineage>
</organism>
<protein>
    <recommendedName>
        <fullName evidence="3">RING-type E3 ubiquitin transferase</fullName>
        <ecNumber evidence="3">2.3.2.27</ecNumber>
    </recommendedName>
</protein>
<dbReference type="PROSITE" id="PS50176">
    <property type="entry name" value="ARM_REPEAT"/>
    <property type="match status" value="1"/>
</dbReference>
<dbReference type="FunCoup" id="A0A6I9RRT6">
    <property type="interactions" value="946"/>
</dbReference>
<dbReference type="SUPFAM" id="SSF57850">
    <property type="entry name" value="RING/U-box"/>
    <property type="match status" value="1"/>
</dbReference>
<evidence type="ECO:0000256" key="3">
    <source>
        <dbReference type="ARBA" id="ARBA00012483"/>
    </source>
</evidence>
<dbReference type="UniPathway" id="UPA00143"/>
<dbReference type="SMART" id="SM00185">
    <property type="entry name" value="ARM"/>
    <property type="match status" value="3"/>
</dbReference>
<dbReference type="SMART" id="SM00504">
    <property type="entry name" value="Ubox"/>
    <property type="match status" value="1"/>
</dbReference>
<dbReference type="InParanoid" id="A0A6I9RRT6"/>
<dbReference type="CDD" id="cd16664">
    <property type="entry name" value="RING-Ubox_PUB"/>
    <property type="match status" value="1"/>
</dbReference>
<name>A0A6I9RRT6_ELAGV</name>
<evidence type="ECO:0000256" key="6">
    <source>
        <dbReference type="ARBA" id="ARBA00022786"/>
    </source>
</evidence>
<dbReference type="RefSeq" id="XP_010931344.1">
    <property type="nucleotide sequence ID" value="XM_010933042.3"/>
</dbReference>
<dbReference type="FunFam" id="3.30.40.10:FF:000562">
    <property type="entry name" value="RING-type E3 ubiquitin transferase"/>
    <property type="match status" value="1"/>
</dbReference>